<dbReference type="InterPro" id="IPR006748">
    <property type="entry name" value="NH2Glyco/OHUrea_AB-resist_kin"/>
</dbReference>
<gene>
    <name evidence="1" type="ORF">KDH_22870</name>
</gene>
<proteinExistence type="predicted"/>
<dbReference type="Pfam" id="PF04655">
    <property type="entry name" value="APH_6_hur"/>
    <property type="match status" value="1"/>
</dbReference>
<dbReference type="InterPro" id="IPR011009">
    <property type="entry name" value="Kinase-like_dom_sf"/>
</dbReference>
<accession>A0ABQ6FSH7</accession>
<dbReference type="RefSeq" id="WP_338249785.1">
    <property type="nucleotide sequence ID" value="NZ_BSRI01000001.1"/>
</dbReference>
<organism evidence="1 2">
    <name type="scientific">Dictyobacter halimunensis</name>
    <dbReference type="NCBI Taxonomy" id="3026934"/>
    <lineage>
        <taxon>Bacteria</taxon>
        <taxon>Bacillati</taxon>
        <taxon>Chloroflexota</taxon>
        <taxon>Ktedonobacteria</taxon>
        <taxon>Ktedonobacterales</taxon>
        <taxon>Dictyobacteraceae</taxon>
        <taxon>Dictyobacter</taxon>
    </lineage>
</organism>
<sequence>MRQRDIDVPDHVRKKVAVLGAEGVQWLSDLPELVGEMEQAWQITVGATLEGGSEAYVARARTSEGAPVVLKVPIPEREGNTGLVRAIAALAVADGRGYVRLLRSDLSRRALLLEALGMPLSDTGYSTSAQIEIICAALKESWMPVAPGSSLLSGAISGPWFSQFIPNLWEKLGRPCSQRAVDLALSYAQSRASAFDPDTSVLVHGDAHNRNMLQNLSPTPQSPASFKFIDPDGLITEKAYDLGVLMREWTDELIPDPVRLGRERCAYLSQLTGVEAQAIWQWGFIQSMATGLFLTQVGQEQAGRQMLDVAEAWSSA</sequence>
<keyword evidence="2" id="KW-1185">Reference proteome</keyword>
<comment type="caution">
    <text evidence="1">The sequence shown here is derived from an EMBL/GenBank/DDBJ whole genome shotgun (WGS) entry which is preliminary data.</text>
</comment>
<evidence type="ECO:0000313" key="2">
    <source>
        <dbReference type="Proteomes" id="UP001344906"/>
    </source>
</evidence>
<evidence type="ECO:0000313" key="1">
    <source>
        <dbReference type="EMBL" id="GLV55443.1"/>
    </source>
</evidence>
<dbReference type="SUPFAM" id="SSF56112">
    <property type="entry name" value="Protein kinase-like (PK-like)"/>
    <property type="match status" value="1"/>
</dbReference>
<name>A0ABQ6FSH7_9CHLR</name>
<reference evidence="1 2" key="1">
    <citation type="submission" date="2023-02" db="EMBL/GenBank/DDBJ databases">
        <title>Dictyobacter halimunensis sp. nov., a new member of the class Ktedonobacteria from forest soil in a geothermal area.</title>
        <authorList>
            <person name="Rachmania M.K."/>
            <person name="Ningsih F."/>
            <person name="Sakai Y."/>
            <person name="Yabe S."/>
            <person name="Yokota A."/>
            <person name="Sjamsuridzal W."/>
        </authorList>
    </citation>
    <scope>NUCLEOTIDE SEQUENCE [LARGE SCALE GENOMIC DNA]</scope>
    <source>
        <strain evidence="1 2">S3.2.2.5</strain>
    </source>
</reference>
<protein>
    <submittedName>
        <fullName evidence="1">Streptomycin 6-kinase</fullName>
    </submittedName>
</protein>
<dbReference type="EMBL" id="BSRI01000001">
    <property type="protein sequence ID" value="GLV55443.1"/>
    <property type="molecule type" value="Genomic_DNA"/>
</dbReference>
<dbReference type="Proteomes" id="UP001344906">
    <property type="component" value="Unassembled WGS sequence"/>
</dbReference>